<proteinExistence type="predicted"/>
<dbReference type="RefSeq" id="WP_342028624.1">
    <property type="nucleotide sequence ID" value="NZ_FOXD01000010.1"/>
</dbReference>
<dbReference type="Pfam" id="PF06103">
    <property type="entry name" value="DUF948"/>
    <property type="match status" value="1"/>
</dbReference>
<keyword evidence="1" id="KW-0812">Transmembrane</keyword>
<evidence type="ECO:0000313" key="3">
    <source>
        <dbReference type="Proteomes" id="UP000198892"/>
    </source>
</evidence>
<protein>
    <submittedName>
        <fullName evidence="2">Uncharacterized protein YoxC, contains an MCP-like domain</fullName>
    </submittedName>
</protein>
<dbReference type="STRING" id="1884432.SAMN05518683_11011"/>
<sequence length="150" mass="16397">MLDLVGISILIIAIAFAVLVIFLARTLNNLTNVLGSVNKTVEKLPDQLDDVMKETGVVIHNSNETLLDLNEKMRTLNPLFYILGDAGEASRKLSSSLVDMTASMKKNTDEAKEKADNRDLGGLYGGAALVYYLFQKRKALKGFKDGSETS</sequence>
<accession>A0A1I5T4F9</accession>
<gene>
    <name evidence="2" type="ORF">SAMN05518683_11011</name>
</gene>
<dbReference type="InterPro" id="IPR009293">
    <property type="entry name" value="UPF0478"/>
</dbReference>
<organism evidence="2 3">
    <name type="scientific">Salibacterium halotolerans</name>
    <dbReference type="NCBI Taxonomy" id="1884432"/>
    <lineage>
        <taxon>Bacteria</taxon>
        <taxon>Bacillati</taxon>
        <taxon>Bacillota</taxon>
        <taxon>Bacilli</taxon>
        <taxon>Bacillales</taxon>
        <taxon>Bacillaceae</taxon>
    </lineage>
</organism>
<feature type="transmembrane region" description="Helical" evidence="1">
    <location>
        <begin position="6"/>
        <end position="24"/>
    </location>
</feature>
<evidence type="ECO:0000313" key="2">
    <source>
        <dbReference type="EMBL" id="SFP77942.1"/>
    </source>
</evidence>
<keyword evidence="1" id="KW-1133">Transmembrane helix</keyword>
<dbReference type="Proteomes" id="UP000198892">
    <property type="component" value="Unassembled WGS sequence"/>
</dbReference>
<dbReference type="AlphaFoldDB" id="A0A1I5T4F9"/>
<reference evidence="3" key="1">
    <citation type="submission" date="2016-10" db="EMBL/GenBank/DDBJ databases">
        <authorList>
            <person name="Varghese N."/>
            <person name="Submissions S."/>
        </authorList>
    </citation>
    <scope>NUCLEOTIDE SEQUENCE [LARGE SCALE GENOMIC DNA]</scope>
    <source>
        <strain evidence="3">S7</strain>
    </source>
</reference>
<evidence type="ECO:0000256" key="1">
    <source>
        <dbReference type="SAM" id="Phobius"/>
    </source>
</evidence>
<name>A0A1I5T4F9_9BACI</name>
<keyword evidence="3" id="KW-1185">Reference proteome</keyword>
<dbReference type="PANTHER" id="PTHR40070">
    <property type="entry name" value="UPF0478 PROTEIN YTXG"/>
    <property type="match status" value="1"/>
</dbReference>
<dbReference type="EMBL" id="FOXD01000010">
    <property type="protein sequence ID" value="SFP77942.1"/>
    <property type="molecule type" value="Genomic_DNA"/>
</dbReference>
<dbReference type="PANTHER" id="PTHR40070:SF1">
    <property type="entry name" value="UPF0478 PROTEIN YTXG"/>
    <property type="match status" value="1"/>
</dbReference>
<keyword evidence="1" id="KW-0472">Membrane</keyword>